<gene>
    <name evidence="2" type="ORF">LTR09_010305</name>
</gene>
<proteinExistence type="predicted"/>
<name>A0AAJ0D7T9_9PEZI</name>
<organism evidence="2 3">
    <name type="scientific">Extremus antarcticus</name>
    <dbReference type="NCBI Taxonomy" id="702011"/>
    <lineage>
        <taxon>Eukaryota</taxon>
        <taxon>Fungi</taxon>
        <taxon>Dikarya</taxon>
        <taxon>Ascomycota</taxon>
        <taxon>Pezizomycotina</taxon>
        <taxon>Dothideomycetes</taxon>
        <taxon>Dothideomycetidae</taxon>
        <taxon>Mycosphaerellales</taxon>
        <taxon>Extremaceae</taxon>
        <taxon>Extremus</taxon>
    </lineage>
</organism>
<reference evidence="2" key="1">
    <citation type="submission" date="2023-04" db="EMBL/GenBank/DDBJ databases">
        <title>Black Yeasts Isolated from many extreme environments.</title>
        <authorList>
            <person name="Coleine C."/>
            <person name="Stajich J.E."/>
            <person name="Selbmann L."/>
        </authorList>
    </citation>
    <scope>NUCLEOTIDE SEQUENCE</scope>
    <source>
        <strain evidence="2">CCFEE 5312</strain>
    </source>
</reference>
<evidence type="ECO:0000313" key="2">
    <source>
        <dbReference type="EMBL" id="KAK3048312.1"/>
    </source>
</evidence>
<comment type="caution">
    <text evidence="2">The sequence shown here is derived from an EMBL/GenBank/DDBJ whole genome shotgun (WGS) entry which is preliminary data.</text>
</comment>
<keyword evidence="3" id="KW-1185">Reference proteome</keyword>
<dbReference type="EMBL" id="JAWDJX010000050">
    <property type="protein sequence ID" value="KAK3048312.1"/>
    <property type="molecule type" value="Genomic_DNA"/>
</dbReference>
<evidence type="ECO:0000256" key="1">
    <source>
        <dbReference type="SAM" id="MobiDB-lite"/>
    </source>
</evidence>
<protein>
    <submittedName>
        <fullName evidence="2">Uncharacterized protein</fullName>
    </submittedName>
</protein>
<dbReference type="Proteomes" id="UP001271007">
    <property type="component" value="Unassembled WGS sequence"/>
</dbReference>
<evidence type="ECO:0000313" key="3">
    <source>
        <dbReference type="Proteomes" id="UP001271007"/>
    </source>
</evidence>
<dbReference type="AlphaFoldDB" id="A0AAJ0D7T9"/>
<sequence length="171" mass="18877">MSTSAQPLSQWSLADSRVRSFYDNDGLDKCVEGTQDLLDDGSLPRYHRMKTLILLAYSLEERGEMHECSEEAEWLYMIARDFYPAGVDSSCSLDAFKQLLIDEAPGGDDGEGDTVPGYGEVVEKAIKIGEEVEMEAADVEKVRNGVADTSVKDQRSAAASYRAEGRKLEIP</sequence>
<feature type="region of interest" description="Disordered" evidence="1">
    <location>
        <begin position="151"/>
        <end position="171"/>
    </location>
</feature>
<accession>A0AAJ0D7T9</accession>